<dbReference type="PATRIC" id="fig|742737.3.peg.2716"/>
<dbReference type="Proteomes" id="UP000005384">
    <property type="component" value="Unassembled WGS sequence"/>
</dbReference>
<dbReference type="Pfam" id="PF21279">
    <property type="entry name" value="YhfX-like_C"/>
    <property type="match status" value="1"/>
</dbReference>
<dbReference type="HOGENOM" id="CLU_060710_0_0_9"/>
<feature type="domain" description="YhfX-like C-terminal" evidence="2">
    <location>
        <begin position="279"/>
        <end position="374"/>
    </location>
</feature>
<organism evidence="3 4">
    <name type="scientific">Hungatella hathewayi WAL-18680</name>
    <dbReference type="NCBI Taxonomy" id="742737"/>
    <lineage>
        <taxon>Bacteria</taxon>
        <taxon>Bacillati</taxon>
        <taxon>Bacillota</taxon>
        <taxon>Clostridia</taxon>
        <taxon>Lachnospirales</taxon>
        <taxon>Lachnospiraceae</taxon>
        <taxon>Hungatella</taxon>
    </lineage>
</organism>
<keyword evidence="4" id="KW-1185">Reference proteome</keyword>
<dbReference type="AlphaFoldDB" id="G5IGT1"/>
<proteinExistence type="predicted"/>
<protein>
    <submittedName>
        <fullName evidence="3">Uncharacterized protein</fullName>
    </submittedName>
</protein>
<dbReference type="CDD" id="cd06811">
    <property type="entry name" value="PLPDE_III_yhfX_like"/>
    <property type="match status" value="1"/>
</dbReference>
<dbReference type="EMBL" id="ADLN01000065">
    <property type="protein sequence ID" value="EHI59305.1"/>
    <property type="molecule type" value="Genomic_DNA"/>
</dbReference>
<dbReference type="InterPro" id="IPR001608">
    <property type="entry name" value="Ala_racemase_N"/>
</dbReference>
<dbReference type="OrthoDB" id="3189402at2"/>
<evidence type="ECO:0000313" key="3">
    <source>
        <dbReference type="EMBL" id="EHI59305.1"/>
    </source>
</evidence>
<dbReference type="InterPro" id="IPR048449">
    <property type="entry name" value="YhfX-like_C"/>
</dbReference>
<sequence>MFLEQTIKKNPGMIETAFHLHRTGALLPDSFVVDMDTLMENAKNMLKTAKDADIRLYFMLKQLGRNPYIAKELVKAGYEGAVVVDYKEADIMMKAGIPIGNIGHLVQVPNAQLERVAAYGPEVITVFSKEKIKAIDEEAGKLGRVQGLLIRVFDEKDMIYSGQTAGFSLESLRETAEYIRRECPHVKVKGVTSFPCYLYDEEQKKIGPTENLRTVLEGAALLEEMGMPCEIINTPSATCGYTIDLMKQYGGNCGEPGHGLTGTTPMHAVEDMAERPCVLYVSEVSHNFEGMAYCYGGGHYRRSHVSKALVGPDWSHGRMVDVIPPSDESIDYHFGLSENCQVGDTVIMAFRYQIFVTRSDVALVKGLQSGKPEIIGIYDSLGRQK</sequence>
<name>G5IGT1_9FIRM</name>
<dbReference type="Gene3D" id="2.40.37.30">
    <property type="match status" value="2"/>
</dbReference>
<accession>G5IGT1</accession>
<evidence type="ECO:0000259" key="2">
    <source>
        <dbReference type="Pfam" id="PF21279"/>
    </source>
</evidence>
<dbReference type="Pfam" id="PF01168">
    <property type="entry name" value="Ala_racemase_N"/>
    <property type="match status" value="1"/>
</dbReference>
<reference evidence="3 4" key="1">
    <citation type="submission" date="2011-08" db="EMBL/GenBank/DDBJ databases">
        <title>The Genome Sequence of Clostridium hathewayi WAL-18680.</title>
        <authorList>
            <consortium name="The Broad Institute Genome Sequencing Platform"/>
            <person name="Earl A."/>
            <person name="Ward D."/>
            <person name="Feldgarden M."/>
            <person name="Gevers D."/>
            <person name="Finegold S.M."/>
            <person name="Summanen P.H."/>
            <person name="Molitoris D.R."/>
            <person name="Song M."/>
            <person name="Daigneault M."/>
            <person name="Allen-Vercoe E."/>
            <person name="Young S.K."/>
            <person name="Zeng Q."/>
            <person name="Gargeya S."/>
            <person name="Fitzgerald M."/>
            <person name="Haas B."/>
            <person name="Abouelleil A."/>
            <person name="Alvarado L."/>
            <person name="Arachchi H.M."/>
            <person name="Berlin A."/>
            <person name="Brown A."/>
            <person name="Chapman S.B."/>
            <person name="Chen Z."/>
            <person name="Dunbar C."/>
            <person name="Freedman E."/>
            <person name="Gearin G."/>
            <person name="Gellesch M."/>
            <person name="Goldberg J."/>
            <person name="Griggs A."/>
            <person name="Gujja S."/>
            <person name="Heiman D."/>
            <person name="Howarth C."/>
            <person name="Larson L."/>
            <person name="Lui A."/>
            <person name="MacDonald P.J.P."/>
            <person name="Montmayeur A."/>
            <person name="Murphy C."/>
            <person name="Neiman D."/>
            <person name="Pearson M."/>
            <person name="Priest M."/>
            <person name="Roberts A."/>
            <person name="Saif S."/>
            <person name="Shea T."/>
            <person name="Shenoy N."/>
            <person name="Sisk P."/>
            <person name="Stolte C."/>
            <person name="Sykes S."/>
            <person name="Wortman J."/>
            <person name="Nusbaum C."/>
            <person name="Birren B."/>
        </authorList>
    </citation>
    <scope>NUCLEOTIDE SEQUENCE [LARGE SCALE GENOMIC DNA]</scope>
    <source>
        <strain evidence="3 4">WAL-18680</strain>
    </source>
</reference>
<comment type="caution">
    <text evidence="3">The sequence shown here is derived from an EMBL/GenBank/DDBJ whole genome shotgun (WGS) entry which is preliminary data.</text>
</comment>
<gene>
    <name evidence="3" type="ORF">HMPREF9473_02709</name>
</gene>
<dbReference type="RefSeq" id="WP_006780688.1">
    <property type="nucleotide sequence ID" value="NZ_CP040506.1"/>
</dbReference>
<evidence type="ECO:0000259" key="1">
    <source>
        <dbReference type="Pfam" id="PF01168"/>
    </source>
</evidence>
<feature type="domain" description="Alanine racemase N-terminal" evidence="1">
    <location>
        <begin position="33"/>
        <end position="265"/>
    </location>
</feature>
<evidence type="ECO:0000313" key="4">
    <source>
        <dbReference type="Proteomes" id="UP000005384"/>
    </source>
</evidence>
<dbReference type="InterPro" id="IPR029066">
    <property type="entry name" value="PLP-binding_barrel"/>
</dbReference>
<dbReference type="SUPFAM" id="SSF51419">
    <property type="entry name" value="PLP-binding barrel"/>
    <property type="match status" value="1"/>
</dbReference>